<gene>
    <name evidence="1" type="ORF">LSALG_LOCUS31387</name>
</gene>
<accession>A0AA35ZGT0</accession>
<dbReference type="AlphaFoldDB" id="A0AA35ZGT0"/>
<name>A0AA35ZGT0_LACSI</name>
<reference evidence="1" key="1">
    <citation type="submission" date="2023-04" db="EMBL/GenBank/DDBJ databases">
        <authorList>
            <person name="Vijverberg K."/>
            <person name="Xiong W."/>
            <person name="Schranz E."/>
        </authorList>
    </citation>
    <scope>NUCLEOTIDE SEQUENCE</scope>
</reference>
<proteinExistence type="predicted"/>
<evidence type="ECO:0000313" key="2">
    <source>
        <dbReference type="Proteomes" id="UP001177003"/>
    </source>
</evidence>
<evidence type="ECO:0000313" key="1">
    <source>
        <dbReference type="EMBL" id="CAI9292304.1"/>
    </source>
</evidence>
<dbReference type="Proteomes" id="UP001177003">
    <property type="component" value="Chromosome 7"/>
</dbReference>
<sequence>MIVIGKAWGGNESSKGYLSSSCASSVSEEGVKVRNQKAASASDVCSGETLTSVVGLGQGTKKKWRMKGGKAKAISTVFKGVGGGGGEFSDYDRHVERVEQQGVVASKSRWNWPSPEGEDMRIRRGSCLLFFLMAITKLNEKKGVWSWFISSKLWV</sequence>
<dbReference type="EMBL" id="OX465083">
    <property type="protein sequence ID" value="CAI9292304.1"/>
    <property type="molecule type" value="Genomic_DNA"/>
</dbReference>
<keyword evidence="2" id="KW-1185">Reference proteome</keyword>
<organism evidence="1 2">
    <name type="scientific">Lactuca saligna</name>
    <name type="common">Willowleaf lettuce</name>
    <dbReference type="NCBI Taxonomy" id="75948"/>
    <lineage>
        <taxon>Eukaryota</taxon>
        <taxon>Viridiplantae</taxon>
        <taxon>Streptophyta</taxon>
        <taxon>Embryophyta</taxon>
        <taxon>Tracheophyta</taxon>
        <taxon>Spermatophyta</taxon>
        <taxon>Magnoliopsida</taxon>
        <taxon>eudicotyledons</taxon>
        <taxon>Gunneridae</taxon>
        <taxon>Pentapetalae</taxon>
        <taxon>asterids</taxon>
        <taxon>campanulids</taxon>
        <taxon>Asterales</taxon>
        <taxon>Asteraceae</taxon>
        <taxon>Cichorioideae</taxon>
        <taxon>Cichorieae</taxon>
        <taxon>Lactucinae</taxon>
        <taxon>Lactuca</taxon>
    </lineage>
</organism>
<protein>
    <submittedName>
        <fullName evidence="1">Uncharacterized protein</fullName>
    </submittedName>
</protein>